<gene>
    <name evidence="1" type="ORF">Sgleb_51720</name>
</gene>
<evidence type="ECO:0000313" key="1">
    <source>
        <dbReference type="EMBL" id="GFE17125.1"/>
    </source>
</evidence>
<dbReference type="AlphaFoldDB" id="A0A640T666"/>
<reference evidence="1 2" key="1">
    <citation type="submission" date="2019-12" db="EMBL/GenBank/DDBJ databases">
        <title>Whole genome shotgun sequence of Streptomyces hygroscopicus subsp. glebosus NBRC 13786.</title>
        <authorList>
            <person name="Ichikawa N."/>
            <person name="Kimura A."/>
            <person name="Kitahashi Y."/>
            <person name="Komaki H."/>
            <person name="Tamura T."/>
        </authorList>
    </citation>
    <scope>NUCLEOTIDE SEQUENCE [LARGE SCALE GENOMIC DNA]</scope>
    <source>
        <strain evidence="1 2">NBRC 13786</strain>
    </source>
</reference>
<proteinExistence type="predicted"/>
<dbReference type="Proteomes" id="UP000430079">
    <property type="component" value="Unassembled WGS sequence"/>
</dbReference>
<dbReference type="EMBL" id="BLIO01000001">
    <property type="protein sequence ID" value="GFE17125.1"/>
    <property type="molecule type" value="Genomic_DNA"/>
</dbReference>
<name>A0A640T666_9ACTN</name>
<evidence type="ECO:0000313" key="2">
    <source>
        <dbReference type="Proteomes" id="UP000430079"/>
    </source>
</evidence>
<organism evidence="1 2">
    <name type="scientific">Streptomyces glebosus</name>
    <dbReference type="NCBI Taxonomy" id="249580"/>
    <lineage>
        <taxon>Bacteria</taxon>
        <taxon>Bacillati</taxon>
        <taxon>Actinomycetota</taxon>
        <taxon>Actinomycetes</taxon>
        <taxon>Kitasatosporales</taxon>
        <taxon>Streptomycetaceae</taxon>
        <taxon>Streptomyces</taxon>
    </lineage>
</organism>
<keyword evidence="2" id="KW-1185">Reference proteome</keyword>
<comment type="caution">
    <text evidence="1">The sequence shown here is derived from an EMBL/GenBank/DDBJ whole genome shotgun (WGS) entry which is preliminary data.</text>
</comment>
<sequence>MEVHHKARWNGRSVLFFAVKNAPLKKARERVTAEMMNAVWPLNTASSMGSSPEVFL</sequence>
<accession>A0A640T666</accession>
<protein>
    <submittedName>
        <fullName evidence="1">Uncharacterized protein</fullName>
    </submittedName>
</protein>